<reference evidence="13" key="2">
    <citation type="submission" date="2025-08" db="UniProtKB">
        <authorList>
            <consortium name="Ensembl"/>
        </authorList>
    </citation>
    <scope>IDENTIFICATION</scope>
</reference>
<dbReference type="GeneTree" id="ENSGT00940000157782"/>
<evidence type="ECO:0000256" key="10">
    <source>
        <dbReference type="ARBA" id="ARBA00041723"/>
    </source>
</evidence>
<dbReference type="PANTHER" id="PTHR22950">
    <property type="entry name" value="AMINO ACID TRANSPORTER"/>
    <property type="match status" value="1"/>
</dbReference>
<dbReference type="Bgee" id="ENSMODG00000042435">
    <property type="expression patterns" value="Expressed in placenta and 3 other cell types or tissues"/>
</dbReference>
<reference evidence="13 14" key="1">
    <citation type="journal article" date="2007" name="Nature">
        <title>Genome of the marsupial Monodelphis domestica reveals innovation in non-coding sequences.</title>
        <authorList>
            <person name="Mikkelsen T.S."/>
            <person name="Wakefield M.J."/>
            <person name="Aken B."/>
            <person name="Amemiya C.T."/>
            <person name="Chang J.L."/>
            <person name="Duke S."/>
            <person name="Garber M."/>
            <person name="Gentles A.J."/>
            <person name="Goodstadt L."/>
            <person name="Heger A."/>
            <person name="Jurka J."/>
            <person name="Kamal M."/>
            <person name="Mauceli E."/>
            <person name="Searle S.M."/>
            <person name="Sharpe T."/>
            <person name="Baker M.L."/>
            <person name="Batzer M.A."/>
            <person name="Benos P.V."/>
            <person name="Belov K."/>
            <person name="Clamp M."/>
            <person name="Cook A."/>
            <person name="Cuff J."/>
            <person name="Das R."/>
            <person name="Davidow L."/>
            <person name="Deakin J.E."/>
            <person name="Fazzari M.J."/>
            <person name="Glass J.L."/>
            <person name="Grabherr M."/>
            <person name="Greally J.M."/>
            <person name="Gu W."/>
            <person name="Hore T.A."/>
            <person name="Huttley G.A."/>
            <person name="Kleber M."/>
            <person name="Jirtle R.L."/>
            <person name="Koina E."/>
            <person name="Lee J.T."/>
            <person name="Mahony S."/>
            <person name="Marra M.A."/>
            <person name="Miller R.D."/>
            <person name="Nicholls R.D."/>
            <person name="Oda M."/>
            <person name="Papenfuss A.T."/>
            <person name="Parra Z.E."/>
            <person name="Pollock D.D."/>
            <person name="Ray D.A."/>
            <person name="Schein J.E."/>
            <person name="Speed T.P."/>
            <person name="Thompson K."/>
            <person name="VandeBerg J.L."/>
            <person name="Wade C.M."/>
            <person name="Walker J.A."/>
            <person name="Waters P.D."/>
            <person name="Webber C."/>
            <person name="Weidman J.R."/>
            <person name="Xie X."/>
            <person name="Zody M.C."/>
            <person name="Baldwin J."/>
            <person name="Abdouelleil A."/>
            <person name="Abdulkadir J."/>
            <person name="Abebe A."/>
            <person name="Abera B."/>
            <person name="Abreu J."/>
            <person name="Acer S.C."/>
            <person name="Aftuck L."/>
            <person name="Alexander A."/>
            <person name="An P."/>
            <person name="Anderson E."/>
            <person name="Anderson S."/>
            <person name="Arachi H."/>
            <person name="Azer M."/>
            <person name="Bachantsang P."/>
            <person name="Barry A."/>
            <person name="Bayul T."/>
            <person name="Berlin A."/>
            <person name="Bessette D."/>
            <person name="Bloom T."/>
            <person name="Bloom T."/>
            <person name="Boguslavskiy L."/>
            <person name="Bonnet C."/>
            <person name="Boukhgalter B."/>
            <person name="Bourzgui I."/>
            <person name="Brown A."/>
            <person name="Cahill P."/>
            <person name="Channer S."/>
            <person name="Cheshatsang Y."/>
            <person name="Chuda L."/>
            <person name="Citroen M."/>
            <person name="Collymore A."/>
            <person name="Cooke P."/>
            <person name="Costello M."/>
            <person name="D'Aco K."/>
            <person name="Daza R."/>
            <person name="De Haan G."/>
            <person name="DeGray S."/>
            <person name="DeMaso C."/>
            <person name="Dhargay N."/>
            <person name="Dooley K."/>
            <person name="Dooley E."/>
            <person name="Doricent M."/>
            <person name="Dorje P."/>
            <person name="Dorjee K."/>
            <person name="Dupes A."/>
            <person name="Elong R."/>
            <person name="Falk J."/>
            <person name="Farina A."/>
            <person name="Faro S."/>
            <person name="Ferguson D."/>
            <person name="Fisher S."/>
            <person name="Foley C.D."/>
            <person name="Franke A."/>
            <person name="Friedrich D."/>
            <person name="Gadbois L."/>
            <person name="Gearin G."/>
            <person name="Gearin C.R."/>
            <person name="Giannoukos G."/>
            <person name="Goode T."/>
            <person name="Graham J."/>
            <person name="Grandbois E."/>
            <person name="Grewal S."/>
            <person name="Gyaltsen K."/>
            <person name="Hafez N."/>
            <person name="Hagos B."/>
            <person name="Hall J."/>
            <person name="Henson C."/>
            <person name="Hollinger A."/>
            <person name="Honan T."/>
            <person name="Huard M.D."/>
            <person name="Hughes L."/>
            <person name="Hurhula B."/>
            <person name="Husby M.E."/>
            <person name="Kamat A."/>
            <person name="Kanga B."/>
            <person name="Kashin S."/>
            <person name="Khazanovich D."/>
            <person name="Kisner P."/>
            <person name="Lance K."/>
            <person name="Lara M."/>
            <person name="Lee W."/>
            <person name="Lennon N."/>
            <person name="Letendre F."/>
            <person name="LeVine R."/>
            <person name="Lipovsky A."/>
            <person name="Liu X."/>
            <person name="Liu J."/>
            <person name="Liu S."/>
            <person name="Lokyitsang T."/>
            <person name="Lokyitsang Y."/>
            <person name="Lubonja R."/>
            <person name="Lui A."/>
            <person name="MacDonald P."/>
            <person name="Magnisalis V."/>
            <person name="Maru K."/>
            <person name="Matthews C."/>
            <person name="McCusker W."/>
            <person name="McDonough S."/>
            <person name="Mehta T."/>
            <person name="Meldrim J."/>
            <person name="Meneus L."/>
            <person name="Mihai O."/>
            <person name="Mihalev A."/>
            <person name="Mihova T."/>
            <person name="Mittelman R."/>
            <person name="Mlenga V."/>
            <person name="Montmayeur A."/>
            <person name="Mulrain L."/>
            <person name="Navidi A."/>
            <person name="Naylor J."/>
            <person name="Negash T."/>
            <person name="Nguyen T."/>
            <person name="Nguyen N."/>
            <person name="Nicol R."/>
            <person name="Norbu C."/>
            <person name="Norbu N."/>
            <person name="Novod N."/>
            <person name="O'Neill B."/>
            <person name="Osman S."/>
            <person name="Markiewicz E."/>
            <person name="Oyono O.L."/>
            <person name="Patti C."/>
            <person name="Phunkhang P."/>
            <person name="Pierre F."/>
            <person name="Priest M."/>
            <person name="Raghuraman S."/>
            <person name="Rege F."/>
            <person name="Reyes R."/>
            <person name="Rise C."/>
            <person name="Rogov P."/>
            <person name="Ross K."/>
            <person name="Ryan E."/>
            <person name="Settipalli S."/>
            <person name="Shea T."/>
            <person name="Sherpa N."/>
            <person name="Shi L."/>
            <person name="Shih D."/>
            <person name="Sparrow T."/>
            <person name="Spaulding J."/>
            <person name="Stalker J."/>
            <person name="Stange-Thomann N."/>
            <person name="Stavropoulos S."/>
            <person name="Stone C."/>
            <person name="Strader C."/>
            <person name="Tesfaye S."/>
            <person name="Thomson T."/>
            <person name="Thoulutsang Y."/>
            <person name="Thoulutsang D."/>
            <person name="Topham K."/>
            <person name="Topping I."/>
            <person name="Tsamla T."/>
            <person name="Vassiliev H."/>
            <person name="Vo A."/>
            <person name="Wangchuk T."/>
            <person name="Wangdi T."/>
            <person name="Weiand M."/>
            <person name="Wilkinson J."/>
            <person name="Wilson A."/>
            <person name="Yadav S."/>
            <person name="Young G."/>
            <person name="Yu Q."/>
            <person name="Zembek L."/>
            <person name="Zhong D."/>
            <person name="Zimmer A."/>
            <person name="Zwirko Z."/>
            <person name="Jaffe D.B."/>
            <person name="Alvarez P."/>
            <person name="Brockman W."/>
            <person name="Butler J."/>
            <person name="Chin C."/>
            <person name="Gnerre S."/>
            <person name="MacCallum I."/>
            <person name="Graves J.A."/>
            <person name="Ponting C.P."/>
            <person name="Breen M."/>
            <person name="Samollow P.B."/>
            <person name="Lander E.S."/>
            <person name="Lindblad-Toh K."/>
        </authorList>
    </citation>
    <scope>NUCLEOTIDE SEQUENCE [LARGE SCALE GENOMIC DNA]</scope>
</reference>
<keyword evidence="14" id="KW-1185">Reference proteome</keyword>
<evidence type="ECO:0000313" key="14">
    <source>
        <dbReference type="Proteomes" id="UP000002280"/>
    </source>
</evidence>
<evidence type="ECO:0000256" key="6">
    <source>
        <dbReference type="ARBA" id="ARBA00022989"/>
    </source>
</evidence>
<proteinExistence type="inferred from homology"/>
<feature type="transmembrane region" description="Helical" evidence="11">
    <location>
        <begin position="64"/>
        <end position="86"/>
    </location>
</feature>
<dbReference type="InterPro" id="IPR013057">
    <property type="entry name" value="AA_transpt_TM"/>
</dbReference>
<evidence type="ECO:0000256" key="1">
    <source>
        <dbReference type="ARBA" id="ARBA00004141"/>
    </source>
</evidence>
<dbReference type="InParanoid" id="A0A5F8H1D1"/>
<protein>
    <recommendedName>
        <fullName evidence="9">Putative sodium-coupled neutral amino acid transporter 11</fullName>
    </recommendedName>
    <alternativeName>
        <fullName evidence="10">Solute carrier family 38 member 11</fullName>
    </alternativeName>
</protein>
<dbReference type="GO" id="GO:0016020">
    <property type="term" value="C:membrane"/>
    <property type="evidence" value="ECO:0007669"/>
    <property type="project" value="UniProtKB-SubCell"/>
</dbReference>
<keyword evidence="7 11" id="KW-0472">Membrane</keyword>
<name>A0A5F8H1D1_MONDO</name>
<keyword evidence="5" id="KW-0029">Amino-acid transport</keyword>
<dbReference type="GO" id="GO:0006865">
    <property type="term" value="P:amino acid transport"/>
    <property type="evidence" value="ECO:0007669"/>
    <property type="project" value="UniProtKB-KW"/>
</dbReference>
<evidence type="ECO:0000259" key="12">
    <source>
        <dbReference type="Pfam" id="PF01490"/>
    </source>
</evidence>
<evidence type="ECO:0000256" key="4">
    <source>
        <dbReference type="ARBA" id="ARBA00022692"/>
    </source>
</evidence>
<keyword evidence="6 11" id="KW-1133">Transmembrane helix</keyword>
<evidence type="ECO:0000256" key="3">
    <source>
        <dbReference type="ARBA" id="ARBA00022448"/>
    </source>
</evidence>
<evidence type="ECO:0000313" key="13">
    <source>
        <dbReference type="Ensembl" id="ENSMODP00000053690.1"/>
    </source>
</evidence>
<comment type="subcellular location">
    <subcellularLocation>
        <location evidence="1">Membrane</location>
        <topology evidence="1">Multi-pass membrane protein</topology>
    </subcellularLocation>
</comment>
<feature type="domain" description="Amino acid transporter transmembrane" evidence="12">
    <location>
        <begin position="36"/>
        <end position="137"/>
    </location>
</feature>
<comment type="function">
    <text evidence="8">Putative sodium-dependent amino acid/proton antiporter.</text>
</comment>
<feature type="transmembrane region" description="Helical" evidence="11">
    <location>
        <begin position="30"/>
        <end position="52"/>
    </location>
</feature>
<keyword evidence="3" id="KW-0813">Transport</keyword>
<evidence type="ECO:0000256" key="11">
    <source>
        <dbReference type="SAM" id="Phobius"/>
    </source>
</evidence>
<dbReference type="Proteomes" id="UP000002280">
    <property type="component" value="Chromosome 2"/>
</dbReference>
<dbReference type="Pfam" id="PF01490">
    <property type="entry name" value="Aa_trans"/>
    <property type="match status" value="1"/>
</dbReference>
<evidence type="ECO:0000256" key="2">
    <source>
        <dbReference type="ARBA" id="ARBA00008066"/>
    </source>
</evidence>
<dbReference type="AlphaFoldDB" id="A0A5F8H1D1"/>
<dbReference type="OMA" id="CNFINSI"/>
<dbReference type="Ensembl" id="ENSMODT00000053339.1">
    <property type="protein sequence ID" value="ENSMODP00000053690.1"/>
    <property type="gene ID" value="ENSMODG00000042435.1"/>
</dbReference>
<dbReference type="PANTHER" id="PTHR22950:SF458">
    <property type="entry name" value="SODIUM-COUPLED NEUTRAL AMINO ACID TRANSPORTER 11-RELATED"/>
    <property type="match status" value="1"/>
</dbReference>
<comment type="similarity">
    <text evidence="2">Belongs to the amino acid/polyamine transporter 2 family.</text>
</comment>
<evidence type="ECO:0000256" key="5">
    <source>
        <dbReference type="ARBA" id="ARBA00022970"/>
    </source>
</evidence>
<organism evidence="13 14">
    <name type="scientific">Monodelphis domestica</name>
    <name type="common">Gray short-tailed opossum</name>
    <dbReference type="NCBI Taxonomy" id="13616"/>
    <lineage>
        <taxon>Eukaryota</taxon>
        <taxon>Metazoa</taxon>
        <taxon>Chordata</taxon>
        <taxon>Craniata</taxon>
        <taxon>Vertebrata</taxon>
        <taxon>Euteleostomi</taxon>
        <taxon>Mammalia</taxon>
        <taxon>Metatheria</taxon>
        <taxon>Didelphimorphia</taxon>
        <taxon>Didelphidae</taxon>
        <taxon>Monodelphis</taxon>
    </lineage>
</organism>
<keyword evidence="4 11" id="KW-0812">Transmembrane</keyword>
<accession>A0A5F8H1D1</accession>
<reference evidence="13" key="3">
    <citation type="submission" date="2025-09" db="UniProtKB">
        <authorList>
            <consortium name="Ensembl"/>
        </authorList>
    </citation>
    <scope>IDENTIFICATION</scope>
</reference>
<feature type="transmembrane region" description="Helical" evidence="11">
    <location>
        <begin position="106"/>
        <end position="127"/>
    </location>
</feature>
<evidence type="ECO:0000256" key="7">
    <source>
        <dbReference type="ARBA" id="ARBA00023136"/>
    </source>
</evidence>
<evidence type="ECO:0000256" key="8">
    <source>
        <dbReference type="ARBA" id="ARBA00037101"/>
    </source>
</evidence>
<sequence length="143" mass="15374">DKAQSVQRSGPQLAPVRSTPVSSHLLPCEFSSVLCYFNTVNSIIGSTIIGLLSSIKQAGLPLGILLFFWVAYGTDFSLILLIKGGILSGTHSYQALVRKPFGLPGYLLLSLLPFLYPFIAMTSYNIVGDTFGKVFQKIPGGCS</sequence>
<dbReference type="STRING" id="13616.ENSMODP00000053690"/>
<evidence type="ECO:0000256" key="9">
    <source>
        <dbReference type="ARBA" id="ARBA00040814"/>
    </source>
</evidence>